<evidence type="ECO:0000259" key="1">
    <source>
        <dbReference type="Pfam" id="PF01844"/>
    </source>
</evidence>
<dbReference type="GO" id="GO:0004519">
    <property type="term" value="F:endonuclease activity"/>
    <property type="evidence" value="ECO:0007669"/>
    <property type="project" value="InterPro"/>
</dbReference>
<proteinExistence type="predicted"/>
<protein>
    <submittedName>
        <fullName evidence="3">DUF3578 domain-containing protein</fullName>
    </submittedName>
</protein>
<feature type="domain" description="HNH" evidence="1">
    <location>
        <begin position="239"/>
        <end position="295"/>
    </location>
</feature>
<name>A0A5N1JF34_9BACT</name>
<dbReference type="CDD" id="cd00085">
    <property type="entry name" value="HNHc"/>
    <property type="match status" value="1"/>
</dbReference>
<reference evidence="3 4" key="1">
    <citation type="submission" date="2019-09" db="EMBL/GenBank/DDBJ databases">
        <title>Genome Sequence of Larkinella sp MA1.</title>
        <authorList>
            <person name="Srinivasan S."/>
        </authorList>
    </citation>
    <scope>NUCLEOTIDE SEQUENCE [LARGE SCALE GENOMIC DNA]</scope>
    <source>
        <strain evidence="3 4">MA1</strain>
    </source>
</reference>
<dbReference type="GO" id="GO:0008270">
    <property type="term" value="F:zinc ion binding"/>
    <property type="evidence" value="ECO:0007669"/>
    <property type="project" value="InterPro"/>
</dbReference>
<dbReference type="Pfam" id="PF01844">
    <property type="entry name" value="HNH"/>
    <property type="match status" value="1"/>
</dbReference>
<comment type="caution">
    <text evidence="3">The sequence shown here is derived from an EMBL/GenBank/DDBJ whole genome shotgun (WGS) entry which is preliminary data.</text>
</comment>
<dbReference type="Pfam" id="PF12102">
    <property type="entry name" value="MrcB_N"/>
    <property type="match status" value="1"/>
</dbReference>
<feature type="domain" description="Type IV methyl-directed restriction enzyme EcoKMcrB subunit DNA-binding" evidence="2">
    <location>
        <begin position="10"/>
        <end position="190"/>
    </location>
</feature>
<dbReference type="Gene3D" id="3.30.920.90">
    <property type="match status" value="1"/>
</dbReference>
<dbReference type="RefSeq" id="WP_150879087.1">
    <property type="nucleotide sequence ID" value="NZ_VTWS01000005.1"/>
</dbReference>
<gene>
    <name evidence="3" type="ORF">F0P93_19995</name>
</gene>
<sequence>MILNEAFEIVLSEYPQAVRQPFNRHPLAKFVRTKIVELITTGVDLNSRYLVRGSTGQGAWARCPWVAIFDRLITESAQKGFYIVYLFKEDYSGLYLSLNQGVTTIRLEYKSDTKKALRIKANDYLARLGEKASGLNHGPIDLSTTSSSTLGADYEAGSICSVYYPINEIPSTDILFKVLSRFLSLYSYLVENDSVFGGTTVEEDEELYFEDLTKIRLHKRIERNTNLALAAKALYKPICQVCGFDFFKHYGEIGKNYIEAHHLTPLSGLKGQRLKLSPSKDFALLCSNCHRMIHRSEFISDIEGFKKAHYKG</sequence>
<dbReference type="EMBL" id="VTWS01000005">
    <property type="protein sequence ID" value="KAA9349736.1"/>
    <property type="molecule type" value="Genomic_DNA"/>
</dbReference>
<evidence type="ECO:0000313" key="3">
    <source>
        <dbReference type="EMBL" id="KAA9349736.1"/>
    </source>
</evidence>
<dbReference type="AlphaFoldDB" id="A0A5N1JF34"/>
<evidence type="ECO:0000313" key="4">
    <source>
        <dbReference type="Proteomes" id="UP000326344"/>
    </source>
</evidence>
<dbReference type="InterPro" id="IPR003615">
    <property type="entry name" value="HNH_nuc"/>
</dbReference>
<accession>A0A5N1JF34</accession>
<organism evidence="3 4">
    <name type="scientific">Larkinella humicola</name>
    <dbReference type="NCBI Taxonomy" id="2607654"/>
    <lineage>
        <taxon>Bacteria</taxon>
        <taxon>Pseudomonadati</taxon>
        <taxon>Bacteroidota</taxon>
        <taxon>Cytophagia</taxon>
        <taxon>Cytophagales</taxon>
        <taxon>Spirosomataceae</taxon>
        <taxon>Larkinella</taxon>
    </lineage>
</organism>
<dbReference type="GO" id="GO:0003676">
    <property type="term" value="F:nucleic acid binding"/>
    <property type="evidence" value="ECO:0007669"/>
    <property type="project" value="InterPro"/>
</dbReference>
<dbReference type="InterPro" id="IPR021961">
    <property type="entry name" value="McrB_DNA-bd"/>
</dbReference>
<dbReference type="Proteomes" id="UP000326344">
    <property type="component" value="Unassembled WGS sequence"/>
</dbReference>
<dbReference type="InterPro" id="IPR002711">
    <property type="entry name" value="HNH"/>
</dbReference>
<keyword evidence="4" id="KW-1185">Reference proteome</keyword>
<evidence type="ECO:0000259" key="2">
    <source>
        <dbReference type="Pfam" id="PF12102"/>
    </source>
</evidence>